<dbReference type="Gene3D" id="1.10.10.10">
    <property type="entry name" value="Winged helix-like DNA-binding domain superfamily/Winged helix DNA-binding domain"/>
    <property type="match status" value="1"/>
</dbReference>
<dbReference type="GO" id="GO:0003700">
    <property type="term" value="F:DNA-binding transcription factor activity"/>
    <property type="evidence" value="ECO:0007669"/>
    <property type="project" value="InterPro"/>
</dbReference>
<dbReference type="RefSeq" id="WP_009542311.1">
    <property type="nucleotide sequence ID" value="NZ_ANHY01000021.1"/>
</dbReference>
<dbReference type="InterPro" id="IPR011711">
    <property type="entry name" value="GntR_C"/>
</dbReference>
<keyword evidence="6" id="KW-1185">Reference proteome</keyword>
<dbReference type="PANTHER" id="PTHR43537">
    <property type="entry name" value="TRANSCRIPTIONAL REGULATOR, GNTR FAMILY"/>
    <property type="match status" value="1"/>
</dbReference>
<dbReference type="SMART" id="SM00895">
    <property type="entry name" value="FCD"/>
    <property type="match status" value="1"/>
</dbReference>
<comment type="caution">
    <text evidence="5">The sequence shown here is derived from an EMBL/GenBank/DDBJ whole genome shotgun (WGS) entry which is preliminary data.</text>
</comment>
<name>K9HE49_9PROT</name>
<feature type="domain" description="HTH gntR-type" evidence="4">
    <location>
        <begin position="11"/>
        <end position="79"/>
    </location>
</feature>
<dbReference type="InterPro" id="IPR000524">
    <property type="entry name" value="Tscrpt_reg_HTH_GntR"/>
</dbReference>
<keyword evidence="1" id="KW-0805">Transcription regulation</keyword>
<dbReference type="Pfam" id="PF07729">
    <property type="entry name" value="FCD"/>
    <property type="match status" value="1"/>
</dbReference>
<evidence type="ECO:0000256" key="1">
    <source>
        <dbReference type="ARBA" id="ARBA00023015"/>
    </source>
</evidence>
<keyword evidence="3" id="KW-0804">Transcription</keyword>
<dbReference type="SUPFAM" id="SSF46785">
    <property type="entry name" value="Winged helix' DNA-binding domain"/>
    <property type="match status" value="1"/>
</dbReference>
<dbReference type="InterPro" id="IPR036390">
    <property type="entry name" value="WH_DNA-bd_sf"/>
</dbReference>
<dbReference type="PANTHER" id="PTHR43537:SF5">
    <property type="entry name" value="UXU OPERON TRANSCRIPTIONAL REGULATOR"/>
    <property type="match status" value="1"/>
</dbReference>
<evidence type="ECO:0000313" key="6">
    <source>
        <dbReference type="Proteomes" id="UP000009881"/>
    </source>
</evidence>
<evidence type="ECO:0000256" key="2">
    <source>
        <dbReference type="ARBA" id="ARBA00023125"/>
    </source>
</evidence>
<evidence type="ECO:0000313" key="5">
    <source>
        <dbReference type="EMBL" id="EKV26986.1"/>
    </source>
</evidence>
<sequence>MTQTFARLDVPPAYKVVYEAIETEIMAGRLNPGDQLPTETTLAEQFGVNRSTVREGIRLLEQSGLVRREAGRRLHVSLPHYTELAPRVSRAMVMQRVTFRELWEVCMVLEPQAAVDACEKMTPEKLAPLERNRDAMEEALNAGNSITALDVQFHALVAEATENKALLLAREPISLLFYPAVHVLFEKDETGAIAGRRLVEAHTRIVDALRARDVETVQTWMTKHIVDFKRGYDVCGLDIDAPVDRMPADPDLSD</sequence>
<dbReference type="AlphaFoldDB" id="K9HE49"/>
<dbReference type="PROSITE" id="PS50949">
    <property type="entry name" value="HTH_GNTR"/>
    <property type="match status" value="1"/>
</dbReference>
<proteinExistence type="predicted"/>
<dbReference type="STRING" id="1238182.C882_1915"/>
<protein>
    <submittedName>
        <fullName evidence="5">Transcriptional regulator</fullName>
    </submittedName>
</protein>
<dbReference type="Gene3D" id="1.20.120.530">
    <property type="entry name" value="GntR ligand-binding domain-like"/>
    <property type="match status" value="1"/>
</dbReference>
<gene>
    <name evidence="5" type="ORF">C882_1915</name>
</gene>
<dbReference type="Pfam" id="PF00392">
    <property type="entry name" value="GntR"/>
    <property type="match status" value="1"/>
</dbReference>
<organism evidence="5 6">
    <name type="scientific">Caenispirillum salinarum AK4</name>
    <dbReference type="NCBI Taxonomy" id="1238182"/>
    <lineage>
        <taxon>Bacteria</taxon>
        <taxon>Pseudomonadati</taxon>
        <taxon>Pseudomonadota</taxon>
        <taxon>Alphaproteobacteria</taxon>
        <taxon>Rhodospirillales</taxon>
        <taxon>Novispirillaceae</taxon>
        <taxon>Caenispirillum</taxon>
    </lineage>
</organism>
<evidence type="ECO:0000256" key="3">
    <source>
        <dbReference type="ARBA" id="ARBA00023163"/>
    </source>
</evidence>
<reference evidence="5 6" key="1">
    <citation type="journal article" date="2013" name="Genome Announc.">
        <title>Draft Genome Sequence of an Alphaproteobacterium, Caenispirillum salinarum AK4(T), Isolated from a Solar Saltern.</title>
        <authorList>
            <person name="Khatri I."/>
            <person name="Singh A."/>
            <person name="Korpole S."/>
            <person name="Pinnaka A.K."/>
            <person name="Subramanian S."/>
        </authorList>
    </citation>
    <scope>NUCLEOTIDE SEQUENCE [LARGE SCALE GENOMIC DNA]</scope>
    <source>
        <strain evidence="5 6">AK4</strain>
    </source>
</reference>
<dbReference type="Proteomes" id="UP000009881">
    <property type="component" value="Unassembled WGS sequence"/>
</dbReference>
<dbReference type="SMART" id="SM00345">
    <property type="entry name" value="HTH_GNTR"/>
    <property type="match status" value="1"/>
</dbReference>
<dbReference type="PRINTS" id="PR00035">
    <property type="entry name" value="HTHGNTR"/>
</dbReference>
<dbReference type="OrthoDB" id="9812645at2"/>
<accession>K9HE49</accession>
<dbReference type="InterPro" id="IPR036388">
    <property type="entry name" value="WH-like_DNA-bd_sf"/>
</dbReference>
<dbReference type="InterPro" id="IPR008920">
    <property type="entry name" value="TF_FadR/GntR_C"/>
</dbReference>
<dbReference type="GO" id="GO:0003677">
    <property type="term" value="F:DNA binding"/>
    <property type="evidence" value="ECO:0007669"/>
    <property type="project" value="UniProtKB-KW"/>
</dbReference>
<evidence type="ECO:0000259" key="4">
    <source>
        <dbReference type="PROSITE" id="PS50949"/>
    </source>
</evidence>
<dbReference type="EMBL" id="ANHY01000021">
    <property type="protein sequence ID" value="EKV26986.1"/>
    <property type="molecule type" value="Genomic_DNA"/>
</dbReference>
<dbReference type="eggNOG" id="COG2186">
    <property type="taxonomic scope" value="Bacteria"/>
</dbReference>
<keyword evidence="2" id="KW-0238">DNA-binding</keyword>
<dbReference type="PATRIC" id="fig|1238182.3.peg.3869"/>
<dbReference type="CDD" id="cd07377">
    <property type="entry name" value="WHTH_GntR"/>
    <property type="match status" value="1"/>
</dbReference>
<dbReference type="SUPFAM" id="SSF48008">
    <property type="entry name" value="GntR ligand-binding domain-like"/>
    <property type="match status" value="1"/>
</dbReference>